<accession>A0A517M794</accession>
<dbReference type="InterPro" id="IPR050595">
    <property type="entry name" value="Bact_response_regulator"/>
</dbReference>
<dbReference type="SMART" id="SM00448">
    <property type="entry name" value="REC"/>
    <property type="match status" value="1"/>
</dbReference>
<organism evidence="4 5">
    <name type="scientific">Rosistilla ulvae</name>
    <dbReference type="NCBI Taxonomy" id="1930277"/>
    <lineage>
        <taxon>Bacteria</taxon>
        <taxon>Pseudomonadati</taxon>
        <taxon>Planctomycetota</taxon>
        <taxon>Planctomycetia</taxon>
        <taxon>Pirellulales</taxon>
        <taxon>Pirellulaceae</taxon>
        <taxon>Rosistilla</taxon>
    </lineage>
</organism>
<dbReference type="AlphaFoldDB" id="A0A517M794"/>
<reference evidence="4 5" key="1">
    <citation type="submission" date="2019-02" db="EMBL/GenBank/DDBJ databases">
        <title>Deep-cultivation of Planctomycetes and their phenomic and genomic characterization uncovers novel biology.</title>
        <authorList>
            <person name="Wiegand S."/>
            <person name="Jogler M."/>
            <person name="Boedeker C."/>
            <person name="Pinto D."/>
            <person name="Vollmers J."/>
            <person name="Rivas-Marin E."/>
            <person name="Kohn T."/>
            <person name="Peeters S.H."/>
            <person name="Heuer A."/>
            <person name="Rast P."/>
            <person name="Oberbeckmann S."/>
            <person name="Bunk B."/>
            <person name="Jeske O."/>
            <person name="Meyerdierks A."/>
            <person name="Storesund J.E."/>
            <person name="Kallscheuer N."/>
            <person name="Luecker S."/>
            <person name="Lage O.M."/>
            <person name="Pohl T."/>
            <person name="Merkel B.J."/>
            <person name="Hornburger P."/>
            <person name="Mueller R.-W."/>
            <person name="Bruemmer F."/>
            <person name="Labrenz M."/>
            <person name="Spormann A.M."/>
            <person name="Op den Camp H."/>
            <person name="Overmann J."/>
            <person name="Amann R."/>
            <person name="Jetten M.S.M."/>
            <person name="Mascher T."/>
            <person name="Medema M.H."/>
            <person name="Devos D.P."/>
            <person name="Kaster A.-K."/>
            <person name="Ovreas L."/>
            <person name="Rohde M."/>
            <person name="Galperin M.Y."/>
            <person name="Jogler C."/>
        </authorList>
    </citation>
    <scope>NUCLEOTIDE SEQUENCE [LARGE SCALE GENOMIC DNA]</scope>
    <source>
        <strain evidence="4 5">EC9</strain>
    </source>
</reference>
<feature type="modified residue" description="4-aspartylphosphate" evidence="2">
    <location>
        <position position="58"/>
    </location>
</feature>
<dbReference type="PANTHER" id="PTHR44591">
    <property type="entry name" value="STRESS RESPONSE REGULATOR PROTEIN 1"/>
    <property type="match status" value="1"/>
</dbReference>
<proteinExistence type="predicted"/>
<dbReference type="SUPFAM" id="SSF52172">
    <property type="entry name" value="CheY-like"/>
    <property type="match status" value="1"/>
</dbReference>
<evidence type="ECO:0000313" key="4">
    <source>
        <dbReference type="EMBL" id="QDS90752.1"/>
    </source>
</evidence>
<keyword evidence="1 2" id="KW-0597">Phosphoprotein</keyword>
<name>A0A517M794_9BACT</name>
<dbReference type="PROSITE" id="PS50110">
    <property type="entry name" value="RESPONSE_REGULATORY"/>
    <property type="match status" value="1"/>
</dbReference>
<feature type="domain" description="Response regulatory" evidence="3">
    <location>
        <begin position="9"/>
        <end position="127"/>
    </location>
</feature>
<dbReference type="PANTHER" id="PTHR44591:SF23">
    <property type="entry name" value="CHEY SUBFAMILY"/>
    <property type="match status" value="1"/>
</dbReference>
<dbReference type="Gene3D" id="3.40.50.2300">
    <property type="match status" value="1"/>
</dbReference>
<keyword evidence="5" id="KW-1185">Reference proteome</keyword>
<dbReference type="InterPro" id="IPR011006">
    <property type="entry name" value="CheY-like_superfamily"/>
</dbReference>
<evidence type="ECO:0000259" key="3">
    <source>
        <dbReference type="PROSITE" id="PS50110"/>
    </source>
</evidence>
<dbReference type="InterPro" id="IPR001789">
    <property type="entry name" value="Sig_transdc_resp-reg_receiver"/>
</dbReference>
<evidence type="ECO:0000256" key="1">
    <source>
        <dbReference type="ARBA" id="ARBA00022553"/>
    </source>
</evidence>
<dbReference type="EMBL" id="CP036261">
    <property type="protein sequence ID" value="QDS90752.1"/>
    <property type="molecule type" value="Genomic_DNA"/>
</dbReference>
<dbReference type="KEGG" id="ruv:EC9_49680"/>
<protein>
    <recommendedName>
        <fullName evidence="3">Response regulatory domain-containing protein</fullName>
    </recommendedName>
</protein>
<sequence>MPNLEQTKRCVIADDVRASREILRSWLCDCQFECVLAADGDEAWEAIQREPPDLLITDIEMPNCCGLKLLQRVRADPSPQIHSIPVVMITSLHDGQIEQTIERLGGNGLLAKPLDQYSTYAIVLAVLAAAGTDQEKLIVSDPNGKISGDGLVSPTFRRLLKPLFSSDS</sequence>
<dbReference type="RefSeq" id="WP_218934386.1">
    <property type="nucleotide sequence ID" value="NZ_CP036261.1"/>
</dbReference>
<dbReference type="Pfam" id="PF00072">
    <property type="entry name" value="Response_reg"/>
    <property type="match status" value="1"/>
</dbReference>
<gene>
    <name evidence="4" type="ORF">EC9_49680</name>
</gene>
<evidence type="ECO:0000313" key="5">
    <source>
        <dbReference type="Proteomes" id="UP000319557"/>
    </source>
</evidence>
<dbReference type="Proteomes" id="UP000319557">
    <property type="component" value="Chromosome"/>
</dbReference>
<dbReference type="CDD" id="cd00156">
    <property type="entry name" value="REC"/>
    <property type="match status" value="1"/>
</dbReference>
<evidence type="ECO:0000256" key="2">
    <source>
        <dbReference type="PROSITE-ProRule" id="PRU00169"/>
    </source>
</evidence>
<dbReference type="GO" id="GO:0000160">
    <property type="term" value="P:phosphorelay signal transduction system"/>
    <property type="evidence" value="ECO:0007669"/>
    <property type="project" value="InterPro"/>
</dbReference>